<protein>
    <submittedName>
        <fullName evidence="1">Uncharacterized protein</fullName>
    </submittedName>
</protein>
<dbReference type="Proteomes" id="UP000265354">
    <property type="component" value="Unassembled WGS sequence"/>
</dbReference>
<dbReference type="RefSeq" id="WP_116429167.1">
    <property type="nucleotide sequence ID" value="NZ_BGZL01000037.1"/>
</dbReference>
<evidence type="ECO:0000313" key="1">
    <source>
        <dbReference type="EMBL" id="GBQ04372.1"/>
    </source>
</evidence>
<organism evidence="1 2">
    <name type="scientific">Streptomyces spongiicola</name>
    <dbReference type="NCBI Taxonomy" id="1690221"/>
    <lineage>
        <taxon>Bacteria</taxon>
        <taxon>Bacillati</taxon>
        <taxon>Actinomycetota</taxon>
        <taxon>Actinomycetes</taxon>
        <taxon>Kitasatosporales</taxon>
        <taxon>Streptomycetaceae</taxon>
        <taxon>Streptomyces</taxon>
    </lineage>
</organism>
<sequence>MTLSAVTPAQIAAPLAALLPARRNIRWTIGHAPYGIRNNAPSSRLTNGRHSLIVAEEAGLIEVFADRPGLFPVHPDVVVDATDPAPALTLAARVLRSVLPDLDADAIRETARTKGWGRVLSDRAAELLELGFALIDQGAHTVPTEGVNGPGLAWTAHSGGTWGLWVYGLNRNLVLTYDGPVRGLYGFLPAVTTPYAGHGEDHAGSAFTRNLTDRLPQLRPVNDSEVQFGARREPSGWITAPTTDDPTDRADDDQRVVAEIGGLGVDLLLTTTAYLV</sequence>
<evidence type="ECO:0000313" key="2">
    <source>
        <dbReference type="Proteomes" id="UP000265354"/>
    </source>
</evidence>
<dbReference type="AlphaFoldDB" id="A0A388T7R5"/>
<gene>
    <name evidence="1" type="ORF">SSP531S_58660</name>
</gene>
<comment type="caution">
    <text evidence="1">The sequence shown here is derived from an EMBL/GenBank/DDBJ whole genome shotgun (WGS) entry which is preliminary data.</text>
</comment>
<proteinExistence type="predicted"/>
<dbReference type="EMBL" id="BGZL01000037">
    <property type="protein sequence ID" value="GBQ04372.1"/>
    <property type="molecule type" value="Genomic_DNA"/>
</dbReference>
<name>A0A388T7R5_9ACTN</name>
<reference evidence="1 2" key="1">
    <citation type="submission" date="2018-07" db="EMBL/GenBank/DDBJ databases">
        <title>Whole Genome Shotgun Sequence of Streptomyces spongiicola strain 531S.</title>
        <authorList>
            <person name="Dohra H."/>
            <person name="Kodani S."/>
        </authorList>
    </citation>
    <scope>NUCLEOTIDE SEQUENCE [LARGE SCALE GENOMIC DNA]</scope>
    <source>
        <strain evidence="1 2">531S</strain>
    </source>
</reference>
<accession>A0A388T7R5</accession>